<protein>
    <submittedName>
        <fullName evidence="2">DUF6374 family protein</fullName>
    </submittedName>
</protein>
<gene>
    <name evidence="2" type="ORF">ACFYTF_23895</name>
</gene>
<evidence type="ECO:0000313" key="2">
    <source>
        <dbReference type="EMBL" id="MFF0545885.1"/>
    </source>
</evidence>
<name>A0ABW6PTX7_9NOCA</name>
<sequence>MPEKPRSDPAAATLATVRRQLLDAAAFGKTLSPDQLEHIAARLGECLRAYAQAVGEPGTARPLHPRSRRGYCGGREEPGH</sequence>
<evidence type="ECO:0000313" key="3">
    <source>
        <dbReference type="Proteomes" id="UP001601444"/>
    </source>
</evidence>
<dbReference type="EMBL" id="JBIAMX010000017">
    <property type="protein sequence ID" value="MFF0545885.1"/>
    <property type="molecule type" value="Genomic_DNA"/>
</dbReference>
<organism evidence="2 3">
    <name type="scientific">Nocardia thailandica</name>
    <dbReference type="NCBI Taxonomy" id="257275"/>
    <lineage>
        <taxon>Bacteria</taxon>
        <taxon>Bacillati</taxon>
        <taxon>Actinomycetota</taxon>
        <taxon>Actinomycetes</taxon>
        <taxon>Mycobacteriales</taxon>
        <taxon>Nocardiaceae</taxon>
        <taxon>Nocardia</taxon>
    </lineage>
</organism>
<accession>A0ABW6PTX7</accession>
<proteinExistence type="predicted"/>
<dbReference type="RefSeq" id="WP_387702329.1">
    <property type="nucleotide sequence ID" value="NZ_JBIAMX010000017.1"/>
</dbReference>
<dbReference type="Proteomes" id="UP001601444">
    <property type="component" value="Unassembled WGS sequence"/>
</dbReference>
<dbReference type="Pfam" id="PF19901">
    <property type="entry name" value="DUF6374"/>
    <property type="match status" value="1"/>
</dbReference>
<reference evidence="2 3" key="1">
    <citation type="submission" date="2024-10" db="EMBL/GenBank/DDBJ databases">
        <title>The Natural Products Discovery Center: Release of the First 8490 Sequenced Strains for Exploring Actinobacteria Biosynthetic Diversity.</title>
        <authorList>
            <person name="Kalkreuter E."/>
            <person name="Kautsar S.A."/>
            <person name="Yang D."/>
            <person name="Bader C.D."/>
            <person name="Teijaro C.N."/>
            <person name="Fluegel L."/>
            <person name="Davis C.M."/>
            <person name="Simpson J.R."/>
            <person name="Lauterbach L."/>
            <person name="Steele A.D."/>
            <person name="Gui C."/>
            <person name="Meng S."/>
            <person name="Li G."/>
            <person name="Viehrig K."/>
            <person name="Ye F."/>
            <person name="Su P."/>
            <person name="Kiefer A.F."/>
            <person name="Nichols A."/>
            <person name="Cepeda A.J."/>
            <person name="Yan W."/>
            <person name="Fan B."/>
            <person name="Jiang Y."/>
            <person name="Adhikari A."/>
            <person name="Zheng C.-J."/>
            <person name="Schuster L."/>
            <person name="Cowan T.M."/>
            <person name="Smanski M.J."/>
            <person name="Chevrette M.G."/>
            <person name="De Carvalho L.P.S."/>
            <person name="Shen B."/>
        </authorList>
    </citation>
    <scope>NUCLEOTIDE SEQUENCE [LARGE SCALE GENOMIC DNA]</scope>
    <source>
        <strain evidence="2 3">NPDC004045</strain>
    </source>
</reference>
<keyword evidence="3" id="KW-1185">Reference proteome</keyword>
<feature type="region of interest" description="Disordered" evidence="1">
    <location>
        <begin position="57"/>
        <end position="80"/>
    </location>
</feature>
<dbReference type="InterPro" id="IPR045954">
    <property type="entry name" value="DUF6374"/>
</dbReference>
<comment type="caution">
    <text evidence="2">The sequence shown here is derived from an EMBL/GenBank/DDBJ whole genome shotgun (WGS) entry which is preliminary data.</text>
</comment>
<evidence type="ECO:0000256" key="1">
    <source>
        <dbReference type="SAM" id="MobiDB-lite"/>
    </source>
</evidence>